<dbReference type="InterPro" id="IPR011045">
    <property type="entry name" value="N2O_reductase_N"/>
</dbReference>
<evidence type="ECO:0000259" key="3">
    <source>
        <dbReference type="Pfam" id="PF00144"/>
    </source>
</evidence>
<dbReference type="AlphaFoldDB" id="A0A1G7Y3Y8"/>
<dbReference type="PANTHER" id="PTHR46825">
    <property type="entry name" value="D-ALANYL-D-ALANINE-CARBOXYPEPTIDASE/ENDOPEPTIDASE AMPH"/>
    <property type="match status" value="1"/>
</dbReference>
<dbReference type="NCBIfam" id="TIGR01167">
    <property type="entry name" value="LPXTG_anchor"/>
    <property type="match status" value="1"/>
</dbReference>
<dbReference type="Pfam" id="PF00144">
    <property type="entry name" value="Beta-lactamase"/>
    <property type="match status" value="1"/>
</dbReference>
<dbReference type="InterPro" id="IPR012338">
    <property type="entry name" value="Beta-lactam/transpept-like"/>
</dbReference>
<evidence type="ECO:0000256" key="2">
    <source>
        <dbReference type="SAM" id="SignalP"/>
    </source>
</evidence>
<reference evidence="4 5" key="1">
    <citation type="submission" date="2016-10" db="EMBL/GenBank/DDBJ databases">
        <authorList>
            <person name="de Groot N.N."/>
        </authorList>
    </citation>
    <scope>NUCLEOTIDE SEQUENCE [LARGE SCALE GENOMIC DNA]</scope>
    <source>
        <strain evidence="4 5">DSM 23142</strain>
    </source>
</reference>
<gene>
    <name evidence="4" type="ORF">SAMN04489810_1626</name>
</gene>
<keyword evidence="1" id="KW-0812">Transmembrane</keyword>
<dbReference type="RefSeq" id="WP_172825607.1">
    <property type="nucleotide sequence ID" value="NZ_LT629692.1"/>
</dbReference>
<dbReference type="Gene3D" id="3.40.710.10">
    <property type="entry name" value="DD-peptidase/beta-lactamase superfamily"/>
    <property type="match status" value="1"/>
</dbReference>
<feature type="domain" description="Beta-lactamase-related" evidence="3">
    <location>
        <begin position="244"/>
        <end position="615"/>
    </location>
</feature>
<feature type="chain" id="PRO_5009242790" evidence="2">
    <location>
        <begin position="26"/>
        <end position="668"/>
    </location>
</feature>
<dbReference type="STRING" id="370764.SAMN04489810_1626"/>
<dbReference type="PANTHER" id="PTHR46825:SF8">
    <property type="entry name" value="BETA-LACTAMASE-RELATED"/>
    <property type="match status" value="1"/>
</dbReference>
<dbReference type="InterPro" id="IPR001466">
    <property type="entry name" value="Beta-lactam-related"/>
</dbReference>
<keyword evidence="1" id="KW-0472">Membrane</keyword>
<name>A0A1G7Y3Y8_9MICO</name>
<dbReference type="EMBL" id="LT629692">
    <property type="protein sequence ID" value="SDG91134.1"/>
    <property type="molecule type" value="Genomic_DNA"/>
</dbReference>
<keyword evidence="1" id="KW-1133">Transmembrane helix</keyword>
<organism evidence="4 5">
    <name type="scientific">Microbacterium pygmaeum</name>
    <dbReference type="NCBI Taxonomy" id="370764"/>
    <lineage>
        <taxon>Bacteria</taxon>
        <taxon>Bacillati</taxon>
        <taxon>Actinomycetota</taxon>
        <taxon>Actinomycetes</taxon>
        <taxon>Micrococcales</taxon>
        <taxon>Microbacteriaceae</taxon>
        <taxon>Microbacterium</taxon>
    </lineage>
</organism>
<dbReference type="Proteomes" id="UP000199009">
    <property type="component" value="Chromosome I"/>
</dbReference>
<evidence type="ECO:0000313" key="4">
    <source>
        <dbReference type="EMBL" id="SDG91134.1"/>
    </source>
</evidence>
<feature type="transmembrane region" description="Helical" evidence="1">
    <location>
        <begin position="637"/>
        <end position="657"/>
    </location>
</feature>
<keyword evidence="5" id="KW-1185">Reference proteome</keyword>
<dbReference type="InterPro" id="IPR050491">
    <property type="entry name" value="AmpC-like"/>
</dbReference>
<sequence>MLKKSLTALLVAGVLALSSAGPATAVGDPGPAQLSADPTTITVGGSSTVTASNLESGATAYFSTSPGGSLSAQQVAAPDGTAQTIFTASAAGTYAVNLGDGENTIATVEITVADESDPGPAELSADPTTIMVGGSSTVTATNLEDGATAYFSTSPGGSLSAQQAAAPDGTAQTIFTASAAGTYAVNLGDGENTIATVEITVANENTSPPGALFTHAVTPAGGYAADGAAGVNTAMSPELQIKIQERIDAFQKQYNVVGLSAVVVTRDPVSGAPVTTHFAAGSPTEGSSERVGASTQFEIASQTKVYTSDLLAYLVAEGRVSLDDTVQKYAPEGVIVPTWPQPDGTHTEITLRDLATHQAALPDSPENYWEPCDGVENCTNPLPLYTQEMLWSAVSTQPLLWEPGTNWLYSNFGFGLLGTILANVIDPTATLTDPPKYEQALRGAFLENLGMSSTTLGTGPRMATPYLTDTDHTVNTETFYWFDTNALAGMGGLVSDANDMVTWDKAHLGDIPADAPLGVRAMADTLAPQSTITTICQEPDPTTCAPATNFQMGLGWQLYPATTGMGVNWAFKNGGTTGFSSDTVLAPDQGLAVTALWNQGRPEGQNIELAPAILSQIVHFKPEKHILPATGADAAELLVPAFGGAALIAGGAALILIRRRRPGMSRIR</sequence>
<keyword evidence="2" id="KW-0732">Signal</keyword>
<feature type="signal peptide" evidence="2">
    <location>
        <begin position="1"/>
        <end position="25"/>
    </location>
</feature>
<dbReference type="SUPFAM" id="SSF50974">
    <property type="entry name" value="Nitrous oxide reductase, N-terminal domain"/>
    <property type="match status" value="1"/>
</dbReference>
<evidence type="ECO:0000313" key="5">
    <source>
        <dbReference type="Proteomes" id="UP000199009"/>
    </source>
</evidence>
<protein>
    <submittedName>
        <fullName evidence="4">LPXTG-motif cell wall anchor domain-containing protein</fullName>
    </submittedName>
</protein>
<dbReference type="SUPFAM" id="SSF56601">
    <property type="entry name" value="beta-lactamase/transpeptidase-like"/>
    <property type="match status" value="1"/>
</dbReference>
<accession>A0A1G7Y3Y8</accession>
<proteinExistence type="predicted"/>
<evidence type="ECO:0000256" key="1">
    <source>
        <dbReference type="SAM" id="Phobius"/>
    </source>
</evidence>